<sequence>MRPVFPHAHIGQSQSPLEIIRAALRAAALAPSDSAALDATGDALRRLAELARVEVCNG</sequence>
<protein>
    <submittedName>
        <fullName evidence="1">Uncharacterized protein</fullName>
    </submittedName>
</protein>
<reference evidence="1" key="1">
    <citation type="journal article" date="2015" name="Genome Announc.">
        <title>Draft Genome Sequence of the Polyhydroxyalkanoate-Producing Bacterium Burkholderia sacchari LMG 19450 Isolated from Brazilian Sugarcane Plantation Soil.</title>
        <authorList>
            <person name="Alexandrino P.M."/>
            <person name="Mendonca T.T."/>
            <person name="Guaman Bautista L.P."/>
            <person name="Cherix J."/>
            <person name="Lozano-Sakalauskas G.C."/>
            <person name="Fujita A."/>
            <person name="Ramos Filho E."/>
            <person name="Long P."/>
            <person name="Padilla G."/>
            <person name="Taciro M.K."/>
            <person name="Gomez J.G."/>
            <person name="Silva L.F."/>
        </authorList>
    </citation>
    <scope>NUCLEOTIDE SEQUENCE</scope>
    <source>
        <strain evidence="1">LMG 19450</strain>
    </source>
</reference>
<evidence type="ECO:0000313" key="2">
    <source>
        <dbReference type="Proteomes" id="UP000030460"/>
    </source>
</evidence>
<proteinExistence type="predicted"/>
<comment type="caution">
    <text evidence="1">The sequence shown here is derived from an EMBL/GenBank/DDBJ whole genome shotgun (WGS) entry which is preliminary data.</text>
</comment>
<dbReference type="EMBL" id="JTDB02000003">
    <property type="protein sequence ID" value="NLP62312.1"/>
    <property type="molecule type" value="Genomic_DNA"/>
</dbReference>
<organism evidence="1 2">
    <name type="scientific">Paraburkholderia sacchari</name>
    <dbReference type="NCBI Taxonomy" id="159450"/>
    <lineage>
        <taxon>Bacteria</taxon>
        <taxon>Pseudomonadati</taxon>
        <taxon>Pseudomonadota</taxon>
        <taxon>Betaproteobacteria</taxon>
        <taxon>Burkholderiales</taxon>
        <taxon>Burkholderiaceae</taxon>
        <taxon>Paraburkholderia</taxon>
    </lineage>
</organism>
<gene>
    <name evidence="1" type="ORF">NH14_014230</name>
</gene>
<reference evidence="1" key="2">
    <citation type="submission" date="2020-04" db="EMBL/GenBank/DDBJ databases">
        <authorList>
            <person name="Alexandrino P."/>
            <person name="Mendonca T."/>
            <person name="Guaman L."/>
            <person name="Cherix J."/>
            <person name="Lozano-Sakalauskas G."/>
            <person name="Fujita A."/>
            <person name="Filho E.R."/>
            <person name="Long P."/>
            <person name="Padilla G."/>
            <person name="Taciro M.K."/>
            <person name="Gomez J.G."/>
            <person name="Silva L.F."/>
            <person name="Torres M."/>
        </authorList>
    </citation>
    <scope>NUCLEOTIDE SEQUENCE</scope>
    <source>
        <strain evidence="1">LMG 19450</strain>
    </source>
</reference>
<name>A0A8T6ZCB8_9BURK</name>
<dbReference type="AlphaFoldDB" id="A0A8T6ZCB8"/>
<keyword evidence="2" id="KW-1185">Reference proteome</keyword>
<accession>A0A8T6ZCB8</accession>
<evidence type="ECO:0000313" key="1">
    <source>
        <dbReference type="EMBL" id="NLP62312.1"/>
    </source>
</evidence>
<dbReference type="Proteomes" id="UP000030460">
    <property type="component" value="Unassembled WGS sequence"/>
</dbReference>